<dbReference type="SUPFAM" id="SSF52540">
    <property type="entry name" value="P-loop containing nucleoside triphosphate hydrolases"/>
    <property type="match status" value="1"/>
</dbReference>
<evidence type="ECO:0000259" key="10">
    <source>
        <dbReference type="Pfam" id="PF01656"/>
    </source>
</evidence>
<evidence type="ECO:0000256" key="2">
    <source>
        <dbReference type="ARBA" id="ARBA00016887"/>
    </source>
</evidence>
<comment type="function">
    <text evidence="8">ATPase required for the correct placement of the division site. Cell division inhibitors MinC and MinD act in concert to form an inhibitor capable of blocking formation of the polar Z ring septums. Rapidly oscillates between the poles of the cell to destabilize FtsZ filaments that have formed before they mature into polar Z rings.</text>
</comment>
<keyword evidence="12" id="KW-1185">Reference proteome</keyword>
<accession>A0ABV8XN75</accession>
<dbReference type="PANTHER" id="PTHR43384:SF6">
    <property type="entry name" value="SEPTUM SITE-DETERMINING PROTEIN MIND HOMOLOG, CHLOROPLASTIC"/>
    <property type="match status" value="1"/>
</dbReference>
<dbReference type="Pfam" id="PF01656">
    <property type="entry name" value="CbiA"/>
    <property type="match status" value="1"/>
</dbReference>
<dbReference type="InterPro" id="IPR025501">
    <property type="entry name" value="MinD_FleN"/>
</dbReference>
<dbReference type="InterPro" id="IPR050625">
    <property type="entry name" value="ParA/MinD_ATPase"/>
</dbReference>
<name>A0ABV8XN75_9DEIO</name>
<evidence type="ECO:0000256" key="1">
    <source>
        <dbReference type="ARBA" id="ARBA00010257"/>
    </source>
</evidence>
<evidence type="ECO:0000256" key="3">
    <source>
        <dbReference type="ARBA" id="ARBA00022618"/>
    </source>
</evidence>
<keyword evidence="4" id="KW-0547">Nucleotide-binding</keyword>
<keyword evidence="7" id="KW-0131">Cell cycle</keyword>
<reference evidence="12" key="1">
    <citation type="journal article" date="2019" name="Int. J. Syst. Evol. Microbiol.">
        <title>The Global Catalogue of Microorganisms (GCM) 10K type strain sequencing project: providing services to taxonomists for standard genome sequencing and annotation.</title>
        <authorList>
            <consortium name="The Broad Institute Genomics Platform"/>
            <consortium name="The Broad Institute Genome Sequencing Center for Infectious Disease"/>
            <person name="Wu L."/>
            <person name="Ma J."/>
        </authorList>
    </citation>
    <scope>NUCLEOTIDE SEQUENCE [LARGE SCALE GENOMIC DNA]</scope>
    <source>
        <strain evidence="12">CCUG 56029</strain>
    </source>
</reference>
<dbReference type="EMBL" id="JBHSEH010000006">
    <property type="protein sequence ID" value="MFC4426266.1"/>
    <property type="molecule type" value="Genomic_DNA"/>
</dbReference>
<evidence type="ECO:0000313" key="12">
    <source>
        <dbReference type="Proteomes" id="UP001595998"/>
    </source>
</evidence>
<dbReference type="RefSeq" id="WP_380038548.1">
    <property type="nucleotide sequence ID" value="NZ_JBHSEH010000006.1"/>
</dbReference>
<keyword evidence="5" id="KW-0067">ATP-binding</keyword>
<protein>
    <recommendedName>
        <fullName evidence="2">Septum site-determining protein MinD</fullName>
    </recommendedName>
    <alternativeName>
        <fullName evidence="9">Cell division inhibitor MinD</fullName>
    </alternativeName>
</protein>
<dbReference type="NCBIfam" id="TIGR01968">
    <property type="entry name" value="minD_bact"/>
    <property type="match status" value="1"/>
</dbReference>
<dbReference type="CDD" id="cd02036">
    <property type="entry name" value="MinD"/>
    <property type="match status" value="1"/>
</dbReference>
<evidence type="ECO:0000256" key="4">
    <source>
        <dbReference type="ARBA" id="ARBA00022741"/>
    </source>
</evidence>
<dbReference type="Gene3D" id="3.40.50.300">
    <property type="entry name" value="P-loop containing nucleotide triphosphate hydrolases"/>
    <property type="match status" value="1"/>
</dbReference>
<comment type="similarity">
    <text evidence="1">Belongs to the ParA family. MinD subfamily.</text>
</comment>
<keyword evidence="6" id="KW-0717">Septation</keyword>
<evidence type="ECO:0000313" key="11">
    <source>
        <dbReference type="EMBL" id="MFC4426266.1"/>
    </source>
</evidence>
<evidence type="ECO:0000256" key="5">
    <source>
        <dbReference type="ARBA" id="ARBA00022840"/>
    </source>
</evidence>
<evidence type="ECO:0000256" key="8">
    <source>
        <dbReference type="ARBA" id="ARBA00025436"/>
    </source>
</evidence>
<evidence type="ECO:0000256" key="6">
    <source>
        <dbReference type="ARBA" id="ARBA00023210"/>
    </source>
</evidence>
<dbReference type="InterPro" id="IPR010223">
    <property type="entry name" value="MinD"/>
</dbReference>
<evidence type="ECO:0000256" key="9">
    <source>
        <dbReference type="ARBA" id="ARBA00032845"/>
    </source>
</evidence>
<dbReference type="InterPro" id="IPR027417">
    <property type="entry name" value="P-loop_NTPase"/>
</dbReference>
<proteinExistence type="inferred from homology"/>
<gene>
    <name evidence="11" type="primary">minD</name>
    <name evidence="11" type="ORF">ACFOZ9_08565</name>
</gene>
<dbReference type="PANTHER" id="PTHR43384">
    <property type="entry name" value="SEPTUM SITE-DETERMINING PROTEIN MIND HOMOLOG, CHLOROPLASTIC-RELATED"/>
    <property type="match status" value="1"/>
</dbReference>
<feature type="domain" description="CobQ/CobB/MinD/ParA nucleotide binding" evidence="10">
    <location>
        <begin position="29"/>
        <end position="239"/>
    </location>
</feature>
<comment type="caution">
    <text evidence="11">The sequence shown here is derived from an EMBL/GenBank/DDBJ whole genome shotgun (WGS) entry which is preliminary data.</text>
</comment>
<sequence length="289" mass="31119">MGWGWCTHNEKQTFFLTRYTAPYMDAKVIVVTSGKGGVGKTTTTANIGAALAKLGEKVAVIDVDVGLRNLDVVMGLESRVVFDLIDVLEGKCRMNQALIRDKRVENLFLLPASQTRDKDALDPEVFKGVIRGLIEDEGFDRILIDSPAGIESGFKTAAAPAQGALVVVNPEVSSVRDADRIIGLLEAQQVSEIRLVINRLRPKMVASGNMLSEADILDILGVKPIGIVPEDEGIIVSTNVGEPAVLGRTKAGEAFMATARRLKGEDVPYPKFEEEGGFLAALRRLFGGA</sequence>
<dbReference type="Proteomes" id="UP001595998">
    <property type="component" value="Unassembled WGS sequence"/>
</dbReference>
<evidence type="ECO:0000256" key="7">
    <source>
        <dbReference type="ARBA" id="ARBA00023306"/>
    </source>
</evidence>
<organism evidence="11 12">
    <name type="scientific">Deinococcus navajonensis</name>
    <dbReference type="NCBI Taxonomy" id="309884"/>
    <lineage>
        <taxon>Bacteria</taxon>
        <taxon>Thermotogati</taxon>
        <taxon>Deinococcota</taxon>
        <taxon>Deinococci</taxon>
        <taxon>Deinococcales</taxon>
        <taxon>Deinococcaceae</taxon>
        <taxon>Deinococcus</taxon>
    </lineage>
</organism>
<keyword evidence="3" id="KW-0132">Cell division</keyword>
<dbReference type="InterPro" id="IPR002586">
    <property type="entry name" value="CobQ/CobB/MinD/ParA_Nub-bd_dom"/>
</dbReference>
<dbReference type="PIRSF" id="PIRSF003092">
    <property type="entry name" value="MinD"/>
    <property type="match status" value="1"/>
</dbReference>